<dbReference type="AlphaFoldDB" id="X0VAI6"/>
<dbReference type="Pfam" id="PF07992">
    <property type="entry name" value="Pyr_redox_2"/>
    <property type="match status" value="1"/>
</dbReference>
<proteinExistence type="predicted"/>
<accession>X0VAI6</accession>
<sequence>MKTELAVIGAGPAGLCAAIEAAKHGVDVTLIDENQTAGGQLFKQIHRFFGSEEHLAGVRGIEIGEMLLEDTKKYNVNVMLGTVVWGLFPDGKIGISDGERVDILEPGKVVVATGALENS</sequence>
<dbReference type="EMBL" id="BARS01028424">
    <property type="protein sequence ID" value="GAG08347.1"/>
    <property type="molecule type" value="Genomic_DNA"/>
</dbReference>
<organism evidence="3">
    <name type="scientific">marine sediment metagenome</name>
    <dbReference type="NCBI Taxonomy" id="412755"/>
    <lineage>
        <taxon>unclassified sequences</taxon>
        <taxon>metagenomes</taxon>
        <taxon>ecological metagenomes</taxon>
    </lineage>
</organism>
<feature type="domain" description="FAD/NAD(P)-binding" evidence="2">
    <location>
        <begin position="4"/>
        <end position="116"/>
    </location>
</feature>
<keyword evidence="1" id="KW-0560">Oxidoreductase</keyword>
<protein>
    <recommendedName>
        <fullName evidence="2">FAD/NAD(P)-binding domain-containing protein</fullName>
    </recommendedName>
</protein>
<dbReference type="Gene3D" id="3.50.50.60">
    <property type="entry name" value="FAD/NAD(P)-binding domain"/>
    <property type="match status" value="1"/>
</dbReference>
<reference evidence="3" key="1">
    <citation type="journal article" date="2014" name="Front. Microbiol.">
        <title>High frequency of phylogenetically diverse reductive dehalogenase-homologous genes in deep subseafloor sedimentary metagenomes.</title>
        <authorList>
            <person name="Kawai M."/>
            <person name="Futagami T."/>
            <person name="Toyoda A."/>
            <person name="Takaki Y."/>
            <person name="Nishi S."/>
            <person name="Hori S."/>
            <person name="Arai W."/>
            <person name="Tsubouchi T."/>
            <person name="Morono Y."/>
            <person name="Uchiyama I."/>
            <person name="Ito T."/>
            <person name="Fujiyama A."/>
            <person name="Inagaki F."/>
            <person name="Takami H."/>
        </authorList>
    </citation>
    <scope>NUCLEOTIDE SEQUENCE</scope>
    <source>
        <strain evidence="3">Expedition CK06-06</strain>
    </source>
</reference>
<dbReference type="InterPro" id="IPR051691">
    <property type="entry name" value="Metab_Enz_Cyan_OpOx_G3PDH"/>
</dbReference>
<name>X0VAI6_9ZZZZ</name>
<dbReference type="PRINTS" id="PR00469">
    <property type="entry name" value="PNDRDTASEII"/>
</dbReference>
<evidence type="ECO:0000259" key="2">
    <source>
        <dbReference type="Pfam" id="PF07992"/>
    </source>
</evidence>
<dbReference type="InterPro" id="IPR023753">
    <property type="entry name" value="FAD/NAD-binding_dom"/>
</dbReference>
<dbReference type="InterPro" id="IPR036188">
    <property type="entry name" value="FAD/NAD-bd_sf"/>
</dbReference>
<gene>
    <name evidence="3" type="ORF">S01H1_44559</name>
</gene>
<dbReference type="PANTHER" id="PTHR42949">
    <property type="entry name" value="ANAEROBIC GLYCEROL-3-PHOSPHATE DEHYDROGENASE SUBUNIT B"/>
    <property type="match status" value="1"/>
</dbReference>
<dbReference type="SUPFAM" id="SSF51905">
    <property type="entry name" value="FAD/NAD(P)-binding domain"/>
    <property type="match status" value="1"/>
</dbReference>
<evidence type="ECO:0000256" key="1">
    <source>
        <dbReference type="ARBA" id="ARBA00023002"/>
    </source>
</evidence>
<evidence type="ECO:0000313" key="3">
    <source>
        <dbReference type="EMBL" id="GAG08347.1"/>
    </source>
</evidence>
<dbReference type="PRINTS" id="PR00368">
    <property type="entry name" value="FADPNR"/>
</dbReference>
<dbReference type="PANTHER" id="PTHR42949:SF3">
    <property type="entry name" value="ANAEROBIC GLYCEROL-3-PHOSPHATE DEHYDROGENASE SUBUNIT B"/>
    <property type="match status" value="1"/>
</dbReference>
<dbReference type="GO" id="GO:0016491">
    <property type="term" value="F:oxidoreductase activity"/>
    <property type="evidence" value="ECO:0007669"/>
    <property type="project" value="UniProtKB-KW"/>
</dbReference>
<comment type="caution">
    <text evidence="3">The sequence shown here is derived from an EMBL/GenBank/DDBJ whole genome shotgun (WGS) entry which is preliminary data.</text>
</comment>
<feature type="non-terminal residue" evidence="3">
    <location>
        <position position="119"/>
    </location>
</feature>